<organism evidence="2 3">
    <name type="scientific">Labilithrix luteola</name>
    <dbReference type="NCBI Taxonomy" id="1391654"/>
    <lineage>
        <taxon>Bacteria</taxon>
        <taxon>Pseudomonadati</taxon>
        <taxon>Myxococcota</taxon>
        <taxon>Polyangia</taxon>
        <taxon>Polyangiales</taxon>
        <taxon>Labilitrichaceae</taxon>
        <taxon>Labilithrix</taxon>
    </lineage>
</organism>
<dbReference type="AlphaFoldDB" id="A0A0K1QF49"/>
<evidence type="ECO:0000313" key="3">
    <source>
        <dbReference type="Proteomes" id="UP000064967"/>
    </source>
</evidence>
<feature type="compositionally biased region" description="Pro residues" evidence="1">
    <location>
        <begin position="120"/>
        <end position="130"/>
    </location>
</feature>
<dbReference type="Proteomes" id="UP000064967">
    <property type="component" value="Chromosome"/>
</dbReference>
<keyword evidence="3" id="KW-1185">Reference proteome</keyword>
<protein>
    <submittedName>
        <fullName evidence="2">Uncharacterized protein</fullName>
    </submittedName>
</protein>
<gene>
    <name evidence="2" type="ORF">AKJ09_11064</name>
</gene>
<feature type="region of interest" description="Disordered" evidence="1">
    <location>
        <begin position="118"/>
        <end position="154"/>
    </location>
</feature>
<evidence type="ECO:0000313" key="2">
    <source>
        <dbReference type="EMBL" id="AKV04401.1"/>
    </source>
</evidence>
<dbReference type="STRING" id="1391654.AKJ09_11064"/>
<name>A0A0K1QF49_9BACT</name>
<sequence length="331" mass="34905">MGALVGLASNRASAQERSELRTRISFSAPSTCPDEQRFRALLAQHSEAIVDDDAPITLRIEVTKDEKGHRGRVALLTVEEEGTREVAAKRCEDVVRGLALFSAIALDAYLERLAAEAHAPPAPPPAPPSLPVVEQEQASRAVTSDAPRKRIARPPASRSVVVDGAVGFALGARNAAGSGLVYGAGVSGELGIMHRFRSSLRAGLNLGARVPETHREGTLSFGMAWLQIDACPGWVAFGRTFSAAVCPSAEIGVQRAALDDIAMGRTELRPWLSLGGVGRMRAALGNTVELEASVGLVAPVLRYDFLTIGGEVFATPNLVPTATFGAVLPIF</sequence>
<accession>A0A0K1QF49</accession>
<reference evidence="2 3" key="1">
    <citation type="submission" date="2015-08" db="EMBL/GenBank/DDBJ databases">
        <authorList>
            <person name="Babu N.S."/>
            <person name="Beckwith C.J."/>
            <person name="Beseler K.G."/>
            <person name="Brison A."/>
            <person name="Carone J.V."/>
            <person name="Caskin T.P."/>
            <person name="Diamond M."/>
            <person name="Durham M.E."/>
            <person name="Foxe J.M."/>
            <person name="Go M."/>
            <person name="Henderson B.A."/>
            <person name="Jones I.B."/>
            <person name="McGettigan J.A."/>
            <person name="Micheletti S.J."/>
            <person name="Nasrallah M.E."/>
            <person name="Ortiz D."/>
            <person name="Piller C.R."/>
            <person name="Privatt S.R."/>
            <person name="Schneider S.L."/>
            <person name="Sharp S."/>
            <person name="Smith T.C."/>
            <person name="Stanton J.D."/>
            <person name="Ullery H.E."/>
            <person name="Wilson R.J."/>
            <person name="Serrano M.G."/>
            <person name="Buck G."/>
            <person name="Lee V."/>
            <person name="Wang Y."/>
            <person name="Carvalho R."/>
            <person name="Voegtly L."/>
            <person name="Shi R."/>
            <person name="Duckworth R."/>
            <person name="Johnson A."/>
            <person name="Loviza R."/>
            <person name="Walstead R."/>
            <person name="Shah Z."/>
            <person name="Kiflezghi M."/>
            <person name="Wade K."/>
            <person name="Ball S.L."/>
            <person name="Bradley K.W."/>
            <person name="Asai D.J."/>
            <person name="Bowman C.A."/>
            <person name="Russell D.A."/>
            <person name="Pope W.H."/>
            <person name="Jacobs-Sera D."/>
            <person name="Hendrix R.W."/>
            <person name="Hatfull G.F."/>
        </authorList>
    </citation>
    <scope>NUCLEOTIDE SEQUENCE [LARGE SCALE GENOMIC DNA]</scope>
    <source>
        <strain evidence="2 3">DSM 27648</strain>
    </source>
</reference>
<dbReference type="KEGG" id="llu:AKJ09_11064"/>
<proteinExistence type="predicted"/>
<dbReference type="EMBL" id="CP012333">
    <property type="protein sequence ID" value="AKV04401.1"/>
    <property type="molecule type" value="Genomic_DNA"/>
</dbReference>
<evidence type="ECO:0000256" key="1">
    <source>
        <dbReference type="SAM" id="MobiDB-lite"/>
    </source>
</evidence>